<evidence type="ECO:0000313" key="2">
    <source>
        <dbReference type="Proteomes" id="UP000247409"/>
    </source>
</evidence>
<gene>
    <name evidence="1" type="ORF">BWQ96_07252</name>
</gene>
<dbReference type="AlphaFoldDB" id="A0A2V3ILN7"/>
<keyword evidence="1" id="KW-0560">Oxidoreductase</keyword>
<organism evidence="1 2">
    <name type="scientific">Gracilariopsis chorda</name>
    <dbReference type="NCBI Taxonomy" id="448386"/>
    <lineage>
        <taxon>Eukaryota</taxon>
        <taxon>Rhodophyta</taxon>
        <taxon>Florideophyceae</taxon>
        <taxon>Rhodymeniophycidae</taxon>
        <taxon>Gracilariales</taxon>
        <taxon>Gracilariaceae</taxon>
        <taxon>Gracilariopsis</taxon>
    </lineage>
</organism>
<dbReference type="InterPro" id="IPR036938">
    <property type="entry name" value="PAP2/HPO_sf"/>
</dbReference>
<protein>
    <submittedName>
        <fullName evidence="1">Vanadium-dependent bromoperoxidase</fullName>
    </submittedName>
</protein>
<accession>A0A2V3ILN7</accession>
<dbReference type="InterPro" id="IPR016119">
    <property type="entry name" value="Br/Cl_peroxidase_C"/>
</dbReference>
<dbReference type="EMBL" id="NBIV01000141">
    <property type="protein sequence ID" value="PXF43004.1"/>
    <property type="molecule type" value="Genomic_DNA"/>
</dbReference>
<keyword evidence="2" id="KW-1185">Reference proteome</keyword>
<name>A0A2V3ILN7_9FLOR</name>
<dbReference type="PANTHER" id="PTHR34599">
    <property type="entry name" value="PEROXIDASE-RELATED"/>
    <property type="match status" value="1"/>
</dbReference>
<dbReference type="Proteomes" id="UP000247409">
    <property type="component" value="Unassembled WGS sequence"/>
</dbReference>
<comment type="caution">
    <text evidence="1">The sequence shown here is derived from an EMBL/GenBank/DDBJ whole genome shotgun (WGS) entry which is preliminary data.</text>
</comment>
<dbReference type="Gene3D" id="1.10.606.10">
    <property type="entry name" value="Vanadium-containing Chloroperoxidase, domain 2"/>
    <property type="match status" value="1"/>
</dbReference>
<keyword evidence="1" id="KW-0575">Peroxidase</keyword>
<reference evidence="1 2" key="1">
    <citation type="journal article" date="2018" name="Mol. Biol. Evol.">
        <title>Analysis of the draft genome of the red seaweed Gracilariopsis chorda provides insights into genome size evolution in Rhodophyta.</title>
        <authorList>
            <person name="Lee J."/>
            <person name="Yang E.C."/>
            <person name="Graf L."/>
            <person name="Yang J.H."/>
            <person name="Qiu H."/>
            <person name="Zel Zion U."/>
            <person name="Chan C.X."/>
            <person name="Stephens T.G."/>
            <person name="Weber A.P.M."/>
            <person name="Boo G.H."/>
            <person name="Boo S.M."/>
            <person name="Kim K.M."/>
            <person name="Shin Y."/>
            <person name="Jung M."/>
            <person name="Lee S.J."/>
            <person name="Yim H.S."/>
            <person name="Lee J.H."/>
            <person name="Bhattacharya D."/>
            <person name="Yoon H.S."/>
        </authorList>
    </citation>
    <scope>NUCLEOTIDE SEQUENCE [LARGE SCALE GENOMIC DNA]</scope>
    <source>
        <strain evidence="1 2">SKKU-2015</strain>
        <tissue evidence="1">Whole body</tissue>
    </source>
</reference>
<evidence type="ECO:0000313" key="1">
    <source>
        <dbReference type="EMBL" id="PXF43004.1"/>
    </source>
</evidence>
<dbReference type="OrthoDB" id="2998at2759"/>
<dbReference type="SUPFAM" id="SSF48317">
    <property type="entry name" value="Acid phosphatase/Vanadium-dependent haloperoxidase"/>
    <property type="match status" value="1"/>
</dbReference>
<dbReference type="InterPro" id="IPR052559">
    <property type="entry name" value="V-haloperoxidase"/>
</dbReference>
<dbReference type="GO" id="GO:0004601">
    <property type="term" value="F:peroxidase activity"/>
    <property type="evidence" value="ECO:0007669"/>
    <property type="project" value="UniProtKB-KW"/>
</dbReference>
<proteinExistence type="predicted"/>
<sequence length="609" mass="68028">MASQYNRFTEAYNVRLEAATLAKNRPHPIHLANTEELRYRRPFDCEFPGQPSHIASYTKGLPHDPKTGLLIKPNDFQTFIRALDAGDEFSIREVPLGPQIPEPRFISGIASTPKADGSPTDVRAWESMAAGNTYDLEGPDAHAVTMPPAPALDSKELVYEISESYWMALVRDVPFTRFDDDVVRDAVRSLNQTEWIRFLAKGGPLPPSLSDAQRKRLRKPFTIDTVFRGVTKGDLEGPYLSQFMLIGNSGIANGNKIEDGFVQYGAHRVDQKVRAVEDGRDYMTTFKSFVDVQNGADVRGREVYSDGFRFITTPRDLATYVHFDALYQAYLNACLILLGMKVPFDKGLPFQLDDDVDKQQTFATFGGPHILSLVTEVATRALKAVRFQKYNVHRRLRPEAVGGLIEYYHNNPDSEIVAGVKPLYEALDKDMLNRVSMHNESQNKLCDGDVPRMSDFEDGESSATRLLPMAFPEGSPMHPSYGAGHAAVAGACVTVLKAFFDHGHELRMPDENGNMVPFAFVPTRDGQSLKNVISEYGNKPLTVEGELNKVCSNISIGRNWAGVHYFTDYRESITLGEKIAIGILEEQKLTYGENFSMTVPLFDGTVYRI</sequence>
<dbReference type="PANTHER" id="PTHR34599:SF1">
    <property type="entry name" value="PHOSPHATIDIC ACID PHOSPHATASE TYPE 2_HALOPEROXIDASE DOMAIN-CONTAINING PROTEIN"/>
    <property type="match status" value="1"/>
</dbReference>